<keyword evidence="2" id="KW-1185">Reference proteome</keyword>
<protein>
    <submittedName>
        <fullName evidence="1">Uncharacterized protein</fullName>
    </submittedName>
</protein>
<dbReference type="EMBL" id="JADEWB010000029">
    <property type="protein sequence ID" value="MBE9235929.1"/>
    <property type="molecule type" value="Genomic_DNA"/>
</dbReference>
<dbReference type="RefSeq" id="WP_193942385.1">
    <property type="nucleotide sequence ID" value="NZ_JADEWB010000029.1"/>
</dbReference>
<reference evidence="1 2" key="1">
    <citation type="submission" date="2020-10" db="EMBL/GenBank/DDBJ databases">
        <authorList>
            <person name="Castelo-Branco R."/>
            <person name="Eusebio N."/>
            <person name="Adriana R."/>
            <person name="Vieira A."/>
            <person name="Brugerolle De Fraissinette N."/>
            <person name="Rezende De Castro R."/>
            <person name="Schneider M.P."/>
            <person name="Vasconcelos V."/>
            <person name="Leao P.N."/>
        </authorList>
    </citation>
    <scope>NUCLEOTIDE SEQUENCE [LARGE SCALE GENOMIC DNA]</scope>
    <source>
        <strain evidence="1 2">LEGE 00250</strain>
    </source>
</reference>
<accession>A0ABR9VBQ1</accession>
<comment type="caution">
    <text evidence="1">The sequence shown here is derived from an EMBL/GenBank/DDBJ whole genome shotgun (WGS) entry which is preliminary data.</text>
</comment>
<evidence type="ECO:0000313" key="1">
    <source>
        <dbReference type="EMBL" id="MBE9235929.1"/>
    </source>
</evidence>
<gene>
    <name evidence="1" type="ORF">IQ227_07765</name>
</gene>
<evidence type="ECO:0000313" key="2">
    <source>
        <dbReference type="Proteomes" id="UP000606776"/>
    </source>
</evidence>
<organism evidence="1 2">
    <name type="scientific">Sphaerospermopsis aphanizomenoides LEGE 00250</name>
    <dbReference type="NCBI Taxonomy" id="2777972"/>
    <lineage>
        <taxon>Bacteria</taxon>
        <taxon>Bacillati</taxon>
        <taxon>Cyanobacteriota</taxon>
        <taxon>Cyanophyceae</taxon>
        <taxon>Nostocales</taxon>
        <taxon>Aphanizomenonaceae</taxon>
        <taxon>Sphaerospermopsis</taxon>
        <taxon>Sphaerospermopsis aphanizomenoides</taxon>
    </lineage>
</organism>
<proteinExistence type="predicted"/>
<name>A0ABR9VBQ1_9CYAN</name>
<sequence length="74" mass="8253">MVTGDWGHFDKLSASLETGDWGLGNQFDISQSTINYQLSTITFSPITSHLSPKIVNSFRAYLLDALKLKYIVNS</sequence>
<dbReference type="Proteomes" id="UP000606776">
    <property type="component" value="Unassembled WGS sequence"/>
</dbReference>